<dbReference type="GeneID" id="87961583"/>
<gene>
    <name evidence="1" type="ORF">QC764_0086820</name>
</gene>
<sequence length="198" mass="22578">MLPPPHPPPLPPPDLLQASASKHVSQWKPSPQLNVTATGPPNSVSLSLLVYNGWPFANHWEYFISLEVKRGWDISLTGRKPDRVVRLGWIQMNLVEPLDAVFRVGEDPVVEVEPRSEMEKMLFNVPAPEKTLRDAVDDQVSQFHSLCGLKTNSLQIDRRTRIMQRNCQTWIVETSEMLVKEGLLEQEVVDYLVANKQY</sequence>
<organism evidence="1 2">
    <name type="scientific">Podospora pseudoanserina</name>
    <dbReference type="NCBI Taxonomy" id="2609844"/>
    <lineage>
        <taxon>Eukaryota</taxon>
        <taxon>Fungi</taxon>
        <taxon>Dikarya</taxon>
        <taxon>Ascomycota</taxon>
        <taxon>Pezizomycotina</taxon>
        <taxon>Sordariomycetes</taxon>
        <taxon>Sordariomycetidae</taxon>
        <taxon>Sordariales</taxon>
        <taxon>Podosporaceae</taxon>
        <taxon>Podospora</taxon>
    </lineage>
</organism>
<evidence type="ECO:0000313" key="2">
    <source>
        <dbReference type="Proteomes" id="UP001323617"/>
    </source>
</evidence>
<reference evidence="1 2" key="1">
    <citation type="journal article" date="2023" name="bioRxiv">
        <title>High-quality genome assemblies of four members of thePodospora anserinaspecies complex.</title>
        <authorList>
            <person name="Ament-Velasquez S.L."/>
            <person name="Vogan A.A."/>
            <person name="Wallerman O."/>
            <person name="Hartmann F."/>
            <person name="Gautier V."/>
            <person name="Silar P."/>
            <person name="Giraud T."/>
            <person name="Johannesson H."/>
        </authorList>
    </citation>
    <scope>NUCLEOTIDE SEQUENCE [LARGE SCALE GENOMIC DNA]</scope>
    <source>
        <strain evidence="1 2">CBS 124.78</strain>
    </source>
</reference>
<name>A0ABR0I817_9PEZI</name>
<dbReference type="InterPro" id="IPR046670">
    <property type="entry name" value="DUF6540"/>
</dbReference>
<evidence type="ECO:0000313" key="1">
    <source>
        <dbReference type="EMBL" id="KAK4676284.1"/>
    </source>
</evidence>
<protein>
    <submittedName>
        <fullName evidence="1">Uncharacterized protein</fullName>
    </submittedName>
</protein>
<dbReference type="Pfam" id="PF20174">
    <property type="entry name" value="DUF6540"/>
    <property type="match status" value="1"/>
</dbReference>
<proteinExistence type="predicted"/>
<dbReference type="RefSeq" id="XP_062799754.1">
    <property type="nucleotide sequence ID" value="XM_062940872.1"/>
</dbReference>
<dbReference type="EMBL" id="JAFFHC010000005">
    <property type="protein sequence ID" value="KAK4676284.1"/>
    <property type="molecule type" value="Genomic_DNA"/>
</dbReference>
<comment type="caution">
    <text evidence="1">The sequence shown here is derived from an EMBL/GenBank/DDBJ whole genome shotgun (WGS) entry which is preliminary data.</text>
</comment>
<dbReference type="Proteomes" id="UP001323617">
    <property type="component" value="Unassembled WGS sequence"/>
</dbReference>
<keyword evidence="2" id="KW-1185">Reference proteome</keyword>
<accession>A0ABR0I817</accession>